<dbReference type="VEuPathDB" id="HostDB:ENSMUSG00000050549"/>
<evidence type="ECO:0007829" key="5">
    <source>
        <dbReference type="PeptideAtlas" id="A0A0H2UKC2"/>
    </source>
</evidence>
<reference evidence="2 4" key="1">
    <citation type="journal article" date="2009" name="PLoS Biol.">
        <title>Lineage-specific biology revealed by a finished genome assembly of the mouse.</title>
        <authorList>
            <consortium name="Mouse Genome Sequencing Consortium"/>
            <person name="Church D.M."/>
            <person name="Goodstadt L."/>
            <person name="Hillier L.W."/>
            <person name="Zody M.C."/>
            <person name="Goldstein S."/>
            <person name="She X."/>
            <person name="Bult C.J."/>
            <person name="Agarwala R."/>
            <person name="Cherry J.L."/>
            <person name="DiCuccio M."/>
            <person name="Hlavina W."/>
            <person name="Kapustin Y."/>
            <person name="Meric P."/>
            <person name="Maglott D."/>
            <person name="Birtle Z."/>
            <person name="Marques A.C."/>
            <person name="Graves T."/>
            <person name="Zhou S."/>
            <person name="Teague B."/>
            <person name="Potamousis K."/>
            <person name="Churas C."/>
            <person name="Place M."/>
            <person name="Herschleb J."/>
            <person name="Runnheim R."/>
            <person name="Forrest D."/>
            <person name="Amos-Landgraf J."/>
            <person name="Schwartz D.C."/>
            <person name="Cheng Z."/>
            <person name="Lindblad-Toh K."/>
            <person name="Eichler E.E."/>
            <person name="Ponting C.P."/>
        </authorList>
    </citation>
    <scope>NUCLEOTIDE SEQUENCE [LARGE SCALE GENOMIC DNA]</scope>
    <source>
        <strain evidence="2 4">C57BL/6J</strain>
    </source>
</reference>
<feature type="region of interest" description="Disordered" evidence="1">
    <location>
        <begin position="1"/>
        <end position="51"/>
    </location>
</feature>
<evidence type="ECO:0000313" key="4">
    <source>
        <dbReference type="Proteomes" id="UP000000589"/>
    </source>
</evidence>
<dbReference type="MGI" id="MGI:1917867">
    <property type="gene designation" value="Fam241a"/>
</dbReference>
<dbReference type="Ensembl" id="ENSMUST00000057198.9">
    <property type="protein sequence ID" value="ENSMUSP00000062387.9"/>
    <property type="gene ID" value="ENSMUSG00000050549.9"/>
</dbReference>
<organism evidence="2 4">
    <name type="scientific">Mus musculus</name>
    <name type="common">Mouse</name>
    <dbReference type="NCBI Taxonomy" id="10090"/>
    <lineage>
        <taxon>Eukaryota</taxon>
        <taxon>Metazoa</taxon>
        <taxon>Chordata</taxon>
        <taxon>Craniata</taxon>
        <taxon>Vertebrata</taxon>
        <taxon>Euteleostomi</taxon>
        <taxon>Mammalia</taxon>
        <taxon>Eutheria</taxon>
        <taxon>Euarchontoglires</taxon>
        <taxon>Glires</taxon>
        <taxon>Rodentia</taxon>
        <taxon>Myomorpha</taxon>
        <taxon>Muroidea</taxon>
        <taxon>Muridae</taxon>
        <taxon>Murinae</taxon>
        <taxon>Mus</taxon>
        <taxon>Mus</taxon>
    </lineage>
</organism>
<dbReference type="ProteomicsDB" id="359917"/>
<reference evidence="7" key="2">
    <citation type="journal article" date="2010" name="Cell">
        <title>A tissue-specific atlas of mouse protein phosphorylation and expression.</title>
        <authorList>
            <person name="Huttlin E.L."/>
            <person name="Jedrychowski M.P."/>
            <person name="Elias J.E."/>
            <person name="Goswami T."/>
            <person name="Rad R."/>
            <person name="Beausoleil S.A."/>
            <person name="Villen J."/>
            <person name="Haas W."/>
            <person name="Sowa M.E."/>
            <person name="Gygi S.P."/>
        </authorList>
    </citation>
    <scope>IDENTIFICATION BY MASS SPECTROMETRY [LARGE SCALE ANALYSIS]</scope>
</reference>
<dbReference type="AGR" id="MGI:1917867"/>
<keyword evidence="4" id="KW-1185">Reference proteome</keyword>
<dbReference type="Proteomes" id="UP000000589">
    <property type="component" value="Chromosome 3"/>
</dbReference>
<evidence type="ECO:0007829" key="6">
    <source>
        <dbReference type="ProteomicsDB" id="A0A0H2UKC2"/>
    </source>
</evidence>
<dbReference type="Antibodypedia" id="54648">
    <property type="antibodies" value="9 antibodies from 4 providers"/>
</dbReference>
<gene>
    <name evidence="2 3" type="primary">Fam241a</name>
    <name evidence="3" type="synonym">5730508B09Rik</name>
</gene>
<dbReference type="Bgee" id="ENSMUSG00000050549">
    <property type="expression patterns" value="Expressed in conjunctival fornix and 193 other cell types or tissues"/>
</dbReference>
<reference evidence="2 4" key="3">
    <citation type="journal article" date="2011" name="PLoS Biol.">
        <title>Modernizing reference genome assemblies.</title>
        <authorList>
            <person name="Church D.M."/>
            <person name="Schneider V.A."/>
            <person name="Graves T."/>
            <person name="Auger K."/>
            <person name="Cunningham F."/>
            <person name="Bouk N."/>
            <person name="Chen H.C."/>
            <person name="Agarwala R."/>
            <person name="McLaren W.M."/>
            <person name="Ritchie G.R."/>
            <person name="Albracht D."/>
            <person name="Kremitzki M."/>
            <person name="Rock S."/>
            <person name="Kotkiewicz H."/>
            <person name="Kremitzki C."/>
            <person name="Wollam A."/>
            <person name="Trani L."/>
            <person name="Fulton L."/>
            <person name="Fulton R."/>
            <person name="Matthews L."/>
            <person name="Whitehead S."/>
            <person name="Chow W."/>
            <person name="Torrance J."/>
            <person name="Dunn M."/>
            <person name="Harden G."/>
            <person name="Threadgold G."/>
            <person name="Wood J."/>
            <person name="Collins J."/>
            <person name="Heath P."/>
            <person name="Griffiths G."/>
            <person name="Pelan S."/>
            <person name="Grafham D."/>
            <person name="Eichler E.E."/>
            <person name="Weinstock G."/>
            <person name="Mardis E.R."/>
            <person name="Wilson R.K."/>
            <person name="Howe K."/>
            <person name="Flicek P."/>
            <person name="Hubbard T."/>
        </authorList>
    </citation>
    <scope>NUCLEOTIDE SEQUENCE [LARGE SCALE GENOMIC DNA]</scope>
    <source>
        <strain evidence="2 4">C57BL/6J</strain>
    </source>
</reference>
<accession>A0A0H2UKC2</accession>
<proteinExistence type="evidence at protein level"/>
<evidence type="ECO:0000256" key="1">
    <source>
        <dbReference type="SAM" id="MobiDB-lite"/>
    </source>
</evidence>
<evidence type="ECO:0007829" key="7">
    <source>
        <dbReference type="PubMed" id="21183079"/>
    </source>
</evidence>
<name>A0A0H2UKC2_MOUSE</name>
<evidence type="ECO:0000313" key="2">
    <source>
        <dbReference type="Ensembl" id="ENSMUSP00000062387.9"/>
    </source>
</evidence>
<protein>
    <submittedName>
        <fullName evidence="2">Family with sequence similarity 241, member A</fullName>
    </submittedName>
</protein>
<evidence type="ECO:0000313" key="3">
    <source>
        <dbReference type="MGI" id="MGI:1917867"/>
    </source>
</evidence>
<dbReference type="ExpressionAtlas" id="A0A0H2UKC2">
    <property type="expression patterns" value="baseline and differential"/>
</dbReference>
<reference evidence="2" key="4">
    <citation type="submission" date="2025-08" db="UniProtKB">
        <authorList>
            <consortium name="Ensembl"/>
        </authorList>
    </citation>
    <scope>IDENTIFICATION</scope>
    <source>
        <strain evidence="2">C57BL/6J</strain>
    </source>
</reference>
<keyword evidence="5 6" id="KW-1267">Proteomics identification</keyword>
<dbReference type="AlphaFoldDB" id="A0A0H2UKC2"/>
<reference evidence="2" key="5">
    <citation type="submission" date="2025-09" db="UniProtKB">
        <authorList>
            <consortium name="Ensembl"/>
        </authorList>
    </citation>
    <scope>IDENTIFICATION</scope>
    <source>
        <strain evidence="2">C57BL/6J</strain>
    </source>
</reference>
<dbReference type="GeneTree" id="ENSGT00940000154340"/>
<sequence length="62" mass="6649">MCSARKLLRGGAGSAGGECDEDGAAPAGRVEEPEHGASPRRRRPQDEGEQRVQILLERSKGY</sequence>